<evidence type="ECO:0000313" key="2">
    <source>
        <dbReference type="EMBL" id="GEA85097.1"/>
    </source>
</evidence>
<feature type="compositionally biased region" description="Low complexity" evidence="1">
    <location>
        <begin position="169"/>
        <end position="190"/>
    </location>
</feature>
<gene>
    <name evidence="2" type="ORF">CGE01nite_23480</name>
</gene>
<reference evidence="2 3" key="1">
    <citation type="submission" date="2019-06" db="EMBL/GenBank/DDBJ databases">
        <title>Whole genome shotgun sequence of Cellulomonas gelida NBRC 3748.</title>
        <authorList>
            <person name="Hosoyama A."/>
            <person name="Uohara A."/>
            <person name="Ohji S."/>
            <person name="Ichikawa N."/>
        </authorList>
    </citation>
    <scope>NUCLEOTIDE SEQUENCE [LARGE SCALE GENOMIC DNA]</scope>
    <source>
        <strain evidence="2 3">NBRC 3748</strain>
    </source>
</reference>
<dbReference type="AlphaFoldDB" id="A0A4Y3KM89"/>
<accession>A0A4Y3KM89</accession>
<evidence type="ECO:0000313" key="3">
    <source>
        <dbReference type="Proteomes" id="UP000320461"/>
    </source>
</evidence>
<feature type="compositionally biased region" description="Basic and acidic residues" evidence="1">
    <location>
        <begin position="271"/>
        <end position="284"/>
    </location>
</feature>
<protein>
    <submittedName>
        <fullName evidence="2">Uncharacterized protein</fullName>
    </submittedName>
</protein>
<feature type="compositionally biased region" description="Pro residues" evidence="1">
    <location>
        <begin position="158"/>
        <end position="168"/>
    </location>
</feature>
<dbReference type="Proteomes" id="UP000320461">
    <property type="component" value="Unassembled WGS sequence"/>
</dbReference>
<feature type="region of interest" description="Disordered" evidence="1">
    <location>
        <begin position="249"/>
        <end position="294"/>
    </location>
</feature>
<name>A0A4Y3KM89_9CELL</name>
<evidence type="ECO:0000256" key="1">
    <source>
        <dbReference type="SAM" id="MobiDB-lite"/>
    </source>
</evidence>
<dbReference type="EMBL" id="BJLQ01000026">
    <property type="protein sequence ID" value="GEA85097.1"/>
    <property type="molecule type" value="Genomic_DNA"/>
</dbReference>
<sequence>MTVPGAWTQTMPRISLPSMTVPGSVTFTSPSTTVRRVPVGTPVLPGPGRPVDGALGDGLGVLGGRVGDVVGCGAGLVLGAGDGVAEAVGLGDAVAPGLGVVDGLGAGVVMPGRFREIGWSTPSHRQKRTRQTVAWLRPSSAFSNRTSVPRDPAADEPPAAPAAAPPSVAPAGATPSARGAGRAATWGAGAPTSSRTTWAEAMPPATMPTKSAPTTVATAESARCPIIAPGSLSGCFTVRLRDDGAARAPSLVREPRASTRTSEWDPAIGCPDRRRTGERLDARHAGPPGMTAQS</sequence>
<proteinExistence type="predicted"/>
<organism evidence="2 3">
    <name type="scientific">Cellulomonas gelida</name>
    <dbReference type="NCBI Taxonomy" id="1712"/>
    <lineage>
        <taxon>Bacteria</taxon>
        <taxon>Bacillati</taxon>
        <taxon>Actinomycetota</taxon>
        <taxon>Actinomycetes</taxon>
        <taxon>Micrococcales</taxon>
        <taxon>Cellulomonadaceae</taxon>
        <taxon>Cellulomonas</taxon>
    </lineage>
</organism>
<feature type="region of interest" description="Disordered" evidence="1">
    <location>
        <begin position="120"/>
        <end position="196"/>
    </location>
</feature>
<comment type="caution">
    <text evidence="2">The sequence shown here is derived from an EMBL/GenBank/DDBJ whole genome shotgun (WGS) entry which is preliminary data.</text>
</comment>
<keyword evidence="3" id="KW-1185">Reference proteome</keyword>